<dbReference type="InterPro" id="IPR001958">
    <property type="entry name" value="Tet-R_TetA/multi-R_MdtG-like"/>
</dbReference>
<feature type="transmembrane region" description="Helical" evidence="7">
    <location>
        <begin position="179"/>
        <end position="199"/>
    </location>
</feature>
<feature type="compositionally biased region" description="Polar residues" evidence="6">
    <location>
        <begin position="462"/>
        <end position="472"/>
    </location>
</feature>
<feature type="transmembrane region" description="Helical" evidence="7">
    <location>
        <begin position="419"/>
        <end position="439"/>
    </location>
</feature>
<keyword evidence="2" id="KW-0813">Transport</keyword>
<gene>
    <name evidence="8" type="ORF">PM001_LOCUS25039</name>
</gene>
<dbReference type="SUPFAM" id="SSF103473">
    <property type="entry name" value="MFS general substrate transporter"/>
    <property type="match status" value="1"/>
</dbReference>
<comment type="caution">
    <text evidence="8">The sequence shown here is derived from an EMBL/GenBank/DDBJ whole genome shotgun (WGS) entry which is preliminary data.</text>
</comment>
<reference evidence="8" key="1">
    <citation type="submission" date="2024-01" db="EMBL/GenBank/DDBJ databases">
        <authorList>
            <person name="Webb A."/>
        </authorList>
    </citation>
    <scope>NUCLEOTIDE SEQUENCE</scope>
    <source>
        <strain evidence="8">Pm1</strain>
    </source>
</reference>
<feature type="compositionally biased region" description="Acidic residues" evidence="6">
    <location>
        <begin position="474"/>
        <end position="485"/>
    </location>
</feature>
<evidence type="ECO:0000256" key="1">
    <source>
        <dbReference type="ARBA" id="ARBA00004141"/>
    </source>
</evidence>
<evidence type="ECO:0000256" key="3">
    <source>
        <dbReference type="ARBA" id="ARBA00022692"/>
    </source>
</evidence>
<dbReference type="AlphaFoldDB" id="A0AAV1UYU4"/>
<comment type="subcellular location">
    <subcellularLocation>
        <location evidence="1">Membrane</location>
        <topology evidence="1">Multi-pass membrane protein</topology>
    </subcellularLocation>
</comment>
<evidence type="ECO:0008006" key="10">
    <source>
        <dbReference type="Google" id="ProtNLM"/>
    </source>
</evidence>
<evidence type="ECO:0000256" key="7">
    <source>
        <dbReference type="SAM" id="Phobius"/>
    </source>
</evidence>
<dbReference type="Proteomes" id="UP001162060">
    <property type="component" value="Unassembled WGS sequence"/>
</dbReference>
<dbReference type="GO" id="GO:0022857">
    <property type="term" value="F:transmembrane transporter activity"/>
    <property type="evidence" value="ECO:0007669"/>
    <property type="project" value="InterPro"/>
</dbReference>
<accession>A0AAV1UYU4</accession>
<dbReference type="PRINTS" id="PR01035">
    <property type="entry name" value="TCRTETA"/>
</dbReference>
<dbReference type="PANTHER" id="PTHR23504:SF1">
    <property type="entry name" value="GH21943P-RELATED"/>
    <property type="match status" value="1"/>
</dbReference>
<evidence type="ECO:0000313" key="8">
    <source>
        <dbReference type="EMBL" id="CAK7939889.1"/>
    </source>
</evidence>
<dbReference type="InterPro" id="IPR011701">
    <property type="entry name" value="MFS"/>
</dbReference>
<feature type="transmembrane region" description="Helical" evidence="7">
    <location>
        <begin position="324"/>
        <end position="345"/>
    </location>
</feature>
<feature type="transmembrane region" description="Helical" evidence="7">
    <location>
        <begin position="84"/>
        <end position="106"/>
    </location>
</feature>
<sequence>MEKPVGTDNKTQLTCKLPEERSLSRSFGAIVGLQFLTAAAFGFMSPIISIILTEYFARLHRDGMPIDCGAESRNEACIKGSQEAAWFSSLFSATGSVVNFILAPVLGQASDVYGRKPFLVLSQIARVGTPFFVMYMMHPAGSIVPYFVLRLVDHGFGTAGVLSAAVADVVTPENRAAAFGVLFASLSVGYSTSAFIASLFSREHILQITAALFVARVLWAMIILPETLPTRERMSKIRWVLESPISSMSILVRNKLFMRLTCLIALTSFVTNGISQIEPFYLNTIVGFDVKNFGMMRLLGGALALLGQGLLLQPLVSCFKEKGVIIISMIATWVNLAGFAGTAFYSHKWVVYASCMPGLLSDLSFPAIAALKSINVSDKEQGRLQGAIYGARSVFAALGPIIFSSLYASMKRQSRWTQALPYVVAASIYVLGVGMALSLPVSKLPSTRKLPAVPDALPSPTRGDSLSSSSVYFETDDDATDEGELDASYANLDNDDNHLAEPLLGGRSSPAEV</sequence>
<proteinExistence type="predicted"/>
<evidence type="ECO:0000256" key="2">
    <source>
        <dbReference type="ARBA" id="ARBA00022448"/>
    </source>
</evidence>
<feature type="transmembrane region" description="Helical" evidence="7">
    <location>
        <begin position="205"/>
        <end position="224"/>
    </location>
</feature>
<evidence type="ECO:0000256" key="5">
    <source>
        <dbReference type="ARBA" id="ARBA00023136"/>
    </source>
</evidence>
<keyword evidence="3 7" id="KW-0812">Transmembrane</keyword>
<dbReference type="EMBL" id="CAKLBY020000251">
    <property type="protein sequence ID" value="CAK7939889.1"/>
    <property type="molecule type" value="Genomic_DNA"/>
</dbReference>
<name>A0AAV1UYU4_9STRA</name>
<dbReference type="GO" id="GO:0016020">
    <property type="term" value="C:membrane"/>
    <property type="evidence" value="ECO:0007669"/>
    <property type="project" value="UniProtKB-SubCell"/>
</dbReference>
<keyword evidence="5 7" id="KW-0472">Membrane</keyword>
<feature type="region of interest" description="Disordered" evidence="6">
    <location>
        <begin position="452"/>
        <end position="513"/>
    </location>
</feature>
<dbReference type="Pfam" id="PF07690">
    <property type="entry name" value="MFS_1"/>
    <property type="match status" value="1"/>
</dbReference>
<dbReference type="Gene3D" id="1.20.1250.20">
    <property type="entry name" value="MFS general substrate transporter like domains"/>
    <property type="match status" value="1"/>
</dbReference>
<evidence type="ECO:0000313" key="9">
    <source>
        <dbReference type="Proteomes" id="UP001162060"/>
    </source>
</evidence>
<evidence type="ECO:0000256" key="6">
    <source>
        <dbReference type="SAM" id="MobiDB-lite"/>
    </source>
</evidence>
<feature type="transmembrane region" description="Helical" evidence="7">
    <location>
        <begin position="27"/>
        <end position="52"/>
    </location>
</feature>
<evidence type="ECO:0000256" key="4">
    <source>
        <dbReference type="ARBA" id="ARBA00022989"/>
    </source>
</evidence>
<feature type="transmembrane region" description="Helical" evidence="7">
    <location>
        <begin position="294"/>
        <end position="312"/>
    </location>
</feature>
<keyword evidence="4 7" id="KW-1133">Transmembrane helix</keyword>
<protein>
    <recommendedName>
        <fullName evidence="10">Major facilitator superfamily (MFS) profile domain-containing protein</fullName>
    </recommendedName>
</protein>
<dbReference type="PANTHER" id="PTHR23504">
    <property type="entry name" value="MAJOR FACILITATOR SUPERFAMILY DOMAIN-CONTAINING PROTEIN 10"/>
    <property type="match status" value="1"/>
</dbReference>
<feature type="transmembrane region" description="Helical" evidence="7">
    <location>
        <begin position="386"/>
        <end position="407"/>
    </location>
</feature>
<feature type="transmembrane region" description="Helical" evidence="7">
    <location>
        <begin position="256"/>
        <end position="274"/>
    </location>
</feature>
<dbReference type="InterPro" id="IPR036259">
    <property type="entry name" value="MFS_trans_sf"/>
</dbReference>
<organism evidence="8 9">
    <name type="scientific">Peronospora matthiolae</name>
    <dbReference type="NCBI Taxonomy" id="2874970"/>
    <lineage>
        <taxon>Eukaryota</taxon>
        <taxon>Sar</taxon>
        <taxon>Stramenopiles</taxon>
        <taxon>Oomycota</taxon>
        <taxon>Peronosporomycetes</taxon>
        <taxon>Peronosporales</taxon>
        <taxon>Peronosporaceae</taxon>
        <taxon>Peronospora</taxon>
    </lineage>
</organism>